<organism evidence="1 2">
    <name type="scientific">Athelia psychrophila</name>
    <dbReference type="NCBI Taxonomy" id="1759441"/>
    <lineage>
        <taxon>Eukaryota</taxon>
        <taxon>Fungi</taxon>
        <taxon>Dikarya</taxon>
        <taxon>Basidiomycota</taxon>
        <taxon>Agaricomycotina</taxon>
        <taxon>Agaricomycetes</taxon>
        <taxon>Agaricomycetidae</taxon>
        <taxon>Atheliales</taxon>
        <taxon>Atheliaceae</taxon>
        <taxon>Athelia</taxon>
    </lineage>
</organism>
<proteinExistence type="predicted"/>
<evidence type="ECO:0000313" key="2">
    <source>
        <dbReference type="Proteomes" id="UP000076532"/>
    </source>
</evidence>
<dbReference type="AlphaFoldDB" id="A0A166BBK4"/>
<reference evidence="1 2" key="1">
    <citation type="journal article" date="2016" name="Mol. Biol. Evol.">
        <title>Comparative Genomics of Early-Diverging Mushroom-Forming Fungi Provides Insights into the Origins of Lignocellulose Decay Capabilities.</title>
        <authorList>
            <person name="Nagy L.G."/>
            <person name="Riley R."/>
            <person name="Tritt A."/>
            <person name="Adam C."/>
            <person name="Daum C."/>
            <person name="Floudas D."/>
            <person name="Sun H."/>
            <person name="Yadav J.S."/>
            <person name="Pangilinan J."/>
            <person name="Larsson K.H."/>
            <person name="Matsuura K."/>
            <person name="Barry K."/>
            <person name="Labutti K."/>
            <person name="Kuo R."/>
            <person name="Ohm R.A."/>
            <person name="Bhattacharya S.S."/>
            <person name="Shirouzu T."/>
            <person name="Yoshinaga Y."/>
            <person name="Martin F.M."/>
            <person name="Grigoriev I.V."/>
            <person name="Hibbett D.S."/>
        </authorList>
    </citation>
    <scope>NUCLEOTIDE SEQUENCE [LARGE SCALE GENOMIC DNA]</scope>
    <source>
        <strain evidence="1 2">CBS 109695</strain>
    </source>
</reference>
<dbReference type="EMBL" id="KV417646">
    <property type="protein sequence ID" value="KZP12474.1"/>
    <property type="molecule type" value="Genomic_DNA"/>
</dbReference>
<accession>A0A166BBK4</accession>
<sequence>MRAVDNLTSPVFEHSCHSGRSSNTLQSYLEENHLPGPSVCLKPCRNDRFICWEDSEMSTFICEQSQIRDLEIVD</sequence>
<keyword evidence="2" id="KW-1185">Reference proteome</keyword>
<evidence type="ECO:0000313" key="1">
    <source>
        <dbReference type="EMBL" id="KZP12474.1"/>
    </source>
</evidence>
<gene>
    <name evidence="1" type="ORF">FIBSPDRAFT_155962</name>
</gene>
<name>A0A166BBK4_9AGAM</name>
<protein>
    <submittedName>
        <fullName evidence="1">Uncharacterized protein</fullName>
    </submittedName>
</protein>
<dbReference type="Proteomes" id="UP000076532">
    <property type="component" value="Unassembled WGS sequence"/>
</dbReference>